<evidence type="ECO:0000313" key="2">
    <source>
        <dbReference type="Proteomes" id="UP000319514"/>
    </source>
</evidence>
<dbReference type="Proteomes" id="UP000319514">
    <property type="component" value="Unassembled WGS sequence"/>
</dbReference>
<reference evidence="1 2" key="1">
    <citation type="submission" date="2019-06" db="EMBL/GenBank/DDBJ databases">
        <title>Sequencing the genomes of 1000 actinobacteria strains.</title>
        <authorList>
            <person name="Klenk H.-P."/>
        </authorList>
    </citation>
    <scope>NUCLEOTIDE SEQUENCE [LARGE SCALE GENOMIC DNA]</scope>
    <source>
        <strain evidence="1 2">DSM 18082</strain>
    </source>
</reference>
<name>A0A542ZM09_9MICO</name>
<evidence type="ECO:0000313" key="1">
    <source>
        <dbReference type="EMBL" id="TQL61392.1"/>
    </source>
</evidence>
<keyword evidence="2" id="KW-1185">Reference proteome</keyword>
<proteinExistence type="predicted"/>
<comment type="caution">
    <text evidence="1">The sequence shown here is derived from an EMBL/GenBank/DDBJ whole genome shotgun (WGS) entry which is preliminary data.</text>
</comment>
<sequence>MTVTPGSGTDRPPPVVVGLGAGVPVVDDGLGLCVLVDVGCGDVVPVADVEVGDDEGAVGEEALVGAVPGVGAVVPGVAEADGPVADGVGTCVIGRALGEVDGRAVRVLWRDTLCRSRGAAEVAACDGPVDCSCNGRWGATYVPTRTAA</sequence>
<dbReference type="EMBL" id="VFOQ01000001">
    <property type="protein sequence ID" value="TQL61392.1"/>
    <property type="molecule type" value="Genomic_DNA"/>
</dbReference>
<dbReference type="AlphaFoldDB" id="A0A542ZM09"/>
<organism evidence="1 2">
    <name type="scientific">Oryzihumus leptocrescens</name>
    <dbReference type="NCBI Taxonomy" id="297536"/>
    <lineage>
        <taxon>Bacteria</taxon>
        <taxon>Bacillati</taxon>
        <taxon>Actinomycetota</taxon>
        <taxon>Actinomycetes</taxon>
        <taxon>Micrococcales</taxon>
        <taxon>Intrasporangiaceae</taxon>
        <taxon>Oryzihumus</taxon>
    </lineage>
</organism>
<accession>A0A542ZM09</accession>
<protein>
    <submittedName>
        <fullName evidence="1">Uncharacterized protein</fullName>
    </submittedName>
</protein>
<gene>
    <name evidence="1" type="ORF">FB474_2801</name>
</gene>